<keyword evidence="1" id="KW-0812">Transmembrane</keyword>
<dbReference type="PANTHER" id="PTHR43404">
    <property type="entry name" value="LIPOPOLYSACCHARIDE CHOLINEPHOSPHOTRANSFERASE LICD"/>
    <property type="match status" value="1"/>
</dbReference>
<protein>
    <submittedName>
        <fullName evidence="3">LicD family protein</fullName>
    </submittedName>
</protein>
<reference evidence="3" key="1">
    <citation type="submission" date="2023-03" db="EMBL/GenBank/DDBJ databases">
        <authorList>
            <person name="Shen W."/>
            <person name="Cai J."/>
        </authorList>
    </citation>
    <scope>NUCLEOTIDE SEQUENCE</scope>
    <source>
        <strain evidence="3">P66-3</strain>
    </source>
</reference>
<dbReference type="InterPro" id="IPR007074">
    <property type="entry name" value="LicD/FKTN/FKRP_NTP_transf"/>
</dbReference>
<keyword evidence="4" id="KW-1185">Reference proteome</keyword>
<dbReference type="InterPro" id="IPR052942">
    <property type="entry name" value="LPS_cholinephosphotransferase"/>
</dbReference>
<dbReference type="EMBL" id="JARQAJ010000001">
    <property type="protein sequence ID" value="MDT2758337.1"/>
    <property type="molecule type" value="Genomic_DNA"/>
</dbReference>
<evidence type="ECO:0000259" key="2">
    <source>
        <dbReference type="Pfam" id="PF04991"/>
    </source>
</evidence>
<organism evidence="3 4">
    <name type="scientific">Enterococcus xiangfangensis</name>
    <dbReference type="NCBI Taxonomy" id="1296537"/>
    <lineage>
        <taxon>Bacteria</taxon>
        <taxon>Bacillati</taxon>
        <taxon>Bacillota</taxon>
        <taxon>Bacilli</taxon>
        <taxon>Lactobacillales</taxon>
        <taxon>Enterococcaceae</taxon>
        <taxon>Enterococcus</taxon>
    </lineage>
</organism>
<feature type="transmembrane region" description="Helical" evidence="1">
    <location>
        <begin position="148"/>
        <end position="167"/>
    </location>
</feature>
<evidence type="ECO:0000313" key="3">
    <source>
        <dbReference type="EMBL" id="MDT2758337.1"/>
    </source>
</evidence>
<dbReference type="PANTHER" id="PTHR43404:SF2">
    <property type="entry name" value="LIPOPOLYSACCHARIDE CHOLINEPHOSPHOTRANSFERASE LICD"/>
    <property type="match status" value="1"/>
</dbReference>
<sequence length="284" mass="33588">MNNDVYDDKTLATLQKIELSILREFDRICEKYQLDYFLCGGSAIGAIRHKGFIPWDDDIDVGMTREHYDKFLLIAAEEYSDKYTIMNNQTNPDFPLMNTRWGLNGTEFKPKDFKNVPGDFGVFLDIFCFDNIPDDDTLMRKQGTRAWFYGKLLVLSGVSSPVLYIYGVKRQLVKAICKIIHYGFKILRLKPRFFYKRAEKYMLQYKNIKTKRMAYMFDPERFTSILNKEEVYPTRKVAFESITVNVPKNVENYLAKRYGDYMTLPDEDKRHNHPPYILDFGEYK</sequence>
<name>A0ABU3F6P5_9ENTE</name>
<keyword evidence="1" id="KW-1133">Transmembrane helix</keyword>
<keyword evidence="1" id="KW-0472">Membrane</keyword>
<proteinExistence type="predicted"/>
<dbReference type="Pfam" id="PF04991">
    <property type="entry name" value="LicD"/>
    <property type="match status" value="1"/>
</dbReference>
<feature type="domain" description="LicD/FKTN/FKRP nucleotidyltransferase" evidence="2">
    <location>
        <begin position="29"/>
        <end position="259"/>
    </location>
</feature>
<evidence type="ECO:0000256" key="1">
    <source>
        <dbReference type="SAM" id="Phobius"/>
    </source>
</evidence>
<gene>
    <name evidence="3" type="ORF">P7H27_00875</name>
</gene>
<dbReference type="RefSeq" id="WP_311829173.1">
    <property type="nucleotide sequence ID" value="NZ_JARQAJ010000001.1"/>
</dbReference>
<comment type="caution">
    <text evidence="3">The sequence shown here is derived from an EMBL/GenBank/DDBJ whole genome shotgun (WGS) entry which is preliminary data.</text>
</comment>
<dbReference type="Proteomes" id="UP001181046">
    <property type="component" value="Unassembled WGS sequence"/>
</dbReference>
<evidence type="ECO:0000313" key="4">
    <source>
        <dbReference type="Proteomes" id="UP001181046"/>
    </source>
</evidence>
<accession>A0ABU3F6P5</accession>